<dbReference type="GO" id="GO:0046872">
    <property type="term" value="F:metal ion binding"/>
    <property type="evidence" value="ECO:0007669"/>
    <property type="project" value="UniProtKB-KW"/>
</dbReference>
<dbReference type="AlphaFoldDB" id="A0A1L3GLZ3"/>
<dbReference type="InterPro" id="IPR052063">
    <property type="entry name" value="Polysaccharide_Lyase_1"/>
</dbReference>
<dbReference type="InterPro" id="IPR011050">
    <property type="entry name" value="Pectin_lyase_fold/virulence"/>
</dbReference>
<name>A0A1L3GLZ3_9BACT</name>
<keyword evidence="4" id="KW-1185">Reference proteome</keyword>
<sequence length="498" mass="53917">MELKLEKKSSLAILIVFLLTAILLSIFACSELNLASGHSTAPLPEAQSHYGSSRDIINIPSVKTLSNSSLWPKRTLKVFPGAEGFGTETPAGRGGKIVKVTNLKDNGRGSLRRAINTKGPKIIVFEVAGTIELESNIIISHPYCTIAGQTAPPPGITIKNYGIKISAHDILIQHLRIRPGDQGKTRDGRWDNLDALQLNSGAGNVVIDHVSASWAADENVSTWTGGMNNVTFSNCIISEGLHNSIHTEQPHSKGLLIGPNSGNVSIISNLMAHNFDRVPQIQGGNNVVAVNNLIYEGGAYAFVDLTDPYKGGPIRANFQSNIFIDGPATSGKRIFALADNLHPKSLFFQQNNIHINRSGTQVPVLIRDNTPGGIETTESPISISGITVRDLAVLEDHVLATAGARPGERGTPDADPVDERIVKQVKSRTGKQIDCVEGCDNSSPNGWPAPQVSKRAFPIPPYPHDDFDADGYSNIEEVLHHMAETVEKSNKNVKWWRW</sequence>
<dbReference type="RefSeq" id="WP_072282906.1">
    <property type="nucleotide sequence ID" value="NZ_CP015519.1"/>
</dbReference>
<evidence type="ECO:0000313" key="3">
    <source>
        <dbReference type="EMBL" id="APG26944.1"/>
    </source>
</evidence>
<dbReference type="InterPro" id="IPR012334">
    <property type="entry name" value="Pectin_lyas_fold"/>
</dbReference>
<evidence type="ECO:0000313" key="4">
    <source>
        <dbReference type="Proteomes" id="UP000182517"/>
    </source>
</evidence>
<protein>
    <recommendedName>
        <fullName evidence="5">Pectate lyase</fullName>
    </recommendedName>
</protein>
<dbReference type="PANTHER" id="PTHR42970:SF1">
    <property type="entry name" value="PECTATE LYASE C-RELATED"/>
    <property type="match status" value="1"/>
</dbReference>
<accession>A0A1L3GLZ3</accession>
<proteinExistence type="predicted"/>
<reference evidence="3 4" key="1">
    <citation type="journal article" date="2017" name="Genome Announc.">
        <title>Complete Genome Sequences of Two Acetylene-Fermenting Pelobacter acetylenicus Strains.</title>
        <authorList>
            <person name="Sutton J.M."/>
            <person name="Baesman S.M."/>
            <person name="Fierst J.L."/>
            <person name="Poret-Peterson A.T."/>
            <person name="Oremland R.S."/>
            <person name="Dunlap D.S."/>
            <person name="Akob D.M."/>
        </authorList>
    </citation>
    <scope>NUCLEOTIDE SEQUENCE [LARGE SCALE GENOMIC DNA]</scope>
    <source>
        <strain evidence="3 4">SFB93</strain>
    </source>
</reference>
<evidence type="ECO:0000256" key="1">
    <source>
        <dbReference type="ARBA" id="ARBA00022723"/>
    </source>
</evidence>
<keyword evidence="1" id="KW-0479">Metal-binding</keyword>
<gene>
    <name evidence="3" type="ORF">A7E78_03305</name>
</gene>
<dbReference type="OrthoDB" id="8737820at2"/>
<evidence type="ECO:0000256" key="2">
    <source>
        <dbReference type="ARBA" id="ARBA00023180"/>
    </source>
</evidence>
<keyword evidence="2" id="KW-0325">Glycoprotein</keyword>
<dbReference type="PANTHER" id="PTHR42970">
    <property type="entry name" value="PECTATE LYASE C-RELATED"/>
    <property type="match status" value="1"/>
</dbReference>
<organism evidence="3 4">
    <name type="scientific">Syntrophotalea acetylenivorans</name>
    <dbReference type="NCBI Taxonomy" id="1842532"/>
    <lineage>
        <taxon>Bacteria</taxon>
        <taxon>Pseudomonadati</taxon>
        <taxon>Thermodesulfobacteriota</taxon>
        <taxon>Desulfuromonadia</taxon>
        <taxon>Desulfuromonadales</taxon>
        <taxon>Syntrophotaleaceae</taxon>
        <taxon>Syntrophotalea</taxon>
    </lineage>
</organism>
<dbReference type="Gene3D" id="2.160.20.10">
    <property type="entry name" value="Single-stranded right-handed beta-helix, Pectin lyase-like"/>
    <property type="match status" value="1"/>
</dbReference>
<dbReference type="PROSITE" id="PS51257">
    <property type="entry name" value="PROKAR_LIPOPROTEIN"/>
    <property type="match status" value="1"/>
</dbReference>
<evidence type="ECO:0008006" key="5">
    <source>
        <dbReference type="Google" id="ProtNLM"/>
    </source>
</evidence>
<dbReference type="EMBL" id="CP015519">
    <property type="protein sequence ID" value="APG26944.1"/>
    <property type="molecule type" value="Genomic_DNA"/>
</dbReference>
<dbReference type="SUPFAM" id="SSF51126">
    <property type="entry name" value="Pectin lyase-like"/>
    <property type="match status" value="1"/>
</dbReference>
<dbReference type="KEGG" id="pef:A7E78_03305"/>
<dbReference type="Proteomes" id="UP000182517">
    <property type="component" value="Chromosome"/>
</dbReference>